<accession>A0ABY0GQB2</accession>
<dbReference type="PROSITE" id="PS50297">
    <property type="entry name" value="ANK_REP_REGION"/>
    <property type="match status" value="1"/>
</dbReference>
<evidence type="ECO:0000313" key="3">
    <source>
        <dbReference type="Proteomes" id="UP000294003"/>
    </source>
</evidence>
<comment type="caution">
    <text evidence="2">The sequence shown here is derived from an EMBL/GenBank/DDBJ whole genome shotgun (WGS) entry which is preliminary data.</text>
</comment>
<keyword evidence="1" id="KW-0040">ANK repeat</keyword>
<dbReference type="Gene3D" id="1.25.40.20">
    <property type="entry name" value="Ankyrin repeat-containing domain"/>
    <property type="match status" value="1"/>
</dbReference>
<dbReference type="InterPro" id="IPR002110">
    <property type="entry name" value="Ankyrin_rpt"/>
</dbReference>
<evidence type="ECO:0000256" key="1">
    <source>
        <dbReference type="PROSITE-ProRule" id="PRU00023"/>
    </source>
</evidence>
<proteinExistence type="predicted"/>
<organism evidence="2 3">
    <name type="scientific">Monosporascus cannonballus</name>
    <dbReference type="NCBI Taxonomy" id="155416"/>
    <lineage>
        <taxon>Eukaryota</taxon>
        <taxon>Fungi</taxon>
        <taxon>Dikarya</taxon>
        <taxon>Ascomycota</taxon>
        <taxon>Pezizomycotina</taxon>
        <taxon>Sordariomycetes</taxon>
        <taxon>Xylariomycetidae</taxon>
        <taxon>Xylariales</taxon>
        <taxon>Xylariales incertae sedis</taxon>
        <taxon>Monosporascus</taxon>
    </lineage>
</organism>
<sequence>MPSLIRALPYERSCFEVENERYGPPILAGLAMQSFEAVRAMLEVQAAAQAPTSALHGLAKYCEHIDRDNPFGREFKFSWHRSVLSHAAEFGSESLTAMCLLISIDDIESKDKLGRTPLSLAARWGREAVVKVLFATGQIDIDAKDSVMEKGTPSWGLRVIVVPFRSPISVDHPHQLGSPLPSFLQVNIVVE</sequence>
<dbReference type="Proteomes" id="UP000294003">
    <property type="component" value="Unassembled WGS sequence"/>
</dbReference>
<evidence type="ECO:0000313" key="2">
    <source>
        <dbReference type="EMBL" id="RYO73623.1"/>
    </source>
</evidence>
<keyword evidence="3" id="KW-1185">Reference proteome</keyword>
<feature type="repeat" description="ANK" evidence="1">
    <location>
        <begin position="113"/>
        <end position="137"/>
    </location>
</feature>
<evidence type="ECO:0008006" key="4">
    <source>
        <dbReference type="Google" id="ProtNLM"/>
    </source>
</evidence>
<gene>
    <name evidence="2" type="ORF">DL762_010461</name>
</gene>
<dbReference type="SUPFAM" id="SSF48403">
    <property type="entry name" value="Ankyrin repeat"/>
    <property type="match status" value="1"/>
</dbReference>
<reference evidence="2 3" key="1">
    <citation type="submission" date="2018-06" db="EMBL/GenBank/DDBJ databases">
        <title>Complete Genomes of Monosporascus.</title>
        <authorList>
            <person name="Robinson A.J."/>
            <person name="Natvig D.O."/>
        </authorList>
    </citation>
    <scope>NUCLEOTIDE SEQUENCE [LARGE SCALE GENOMIC DNA]</scope>
    <source>
        <strain evidence="2 3">CBS 609.92</strain>
    </source>
</reference>
<name>A0ABY0GQB2_9PEZI</name>
<protein>
    <recommendedName>
        <fullName evidence="4">Ankyrin</fullName>
    </recommendedName>
</protein>
<dbReference type="EMBL" id="QJNS01000753">
    <property type="protein sequence ID" value="RYO73623.1"/>
    <property type="molecule type" value="Genomic_DNA"/>
</dbReference>
<dbReference type="PROSITE" id="PS50088">
    <property type="entry name" value="ANK_REPEAT"/>
    <property type="match status" value="1"/>
</dbReference>
<dbReference type="Pfam" id="PF12796">
    <property type="entry name" value="Ank_2"/>
    <property type="match status" value="1"/>
</dbReference>
<dbReference type="InterPro" id="IPR036770">
    <property type="entry name" value="Ankyrin_rpt-contain_sf"/>
</dbReference>